<evidence type="ECO:0000256" key="1">
    <source>
        <dbReference type="SAM" id="MobiDB-lite"/>
    </source>
</evidence>
<feature type="region of interest" description="Disordered" evidence="1">
    <location>
        <begin position="110"/>
        <end position="158"/>
    </location>
</feature>
<accession>A0A1G4BD11</accession>
<dbReference type="AlphaFoldDB" id="A0A1G4BD11"/>
<keyword evidence="3" id="KW-1185">Reference proteome</keyword>
<sequence length="190" mass="20509">MGNCECNFEIAEKILDTVTEGLEKLDSIICAAMLESFNTILQVGINAIPGDVGIRAAVQRAKTFVENGLDAVSLFGNWVGKACGVPDWDFDLLAGFKPLTNAPDSLGASKGCLKKGKSKRKRIESKPDPSPTPGQYSSMEKTFPRGTGPQTPTRSASITASVCRIAKLINPDVKPRKLSEREIHNEICRS</sequence>
<gene>
    <name evidence="2" type="ORF">CORC01_05541</name>
</gene>
<dbReference type="OrthoDB" id="4820691at2759"/>
<evidence type="ECO:0000313" key="3">
    <source>
        <dbReference type="Proteomes" id="UP000176998"/>
    </source>
</evidence>
<dbReference type="STRING" id="1209926.A0A1G4BD11"/>
<reference evidence="2 3" key="1">
    <citation type="submission" date="2016-09" db="EMBL/GenBank/DDBJ databases">
        <authorList>
            <person name="Capua I."/>
            <person name="De Benedictis P."/>
            <person name="Joannis T."/>
            <person name="Lombin L.H."/>
            <person name="Cattoli G."/>
        </authorList>
    </citation>
    <scope>NUCLEOTIDE SEQUENCE [LARGE SCALE GENOMIC DNA]</scope>
    <source>
        <strain evidence="2 3">IMI 309357</strain>
    </source>
</reference>
<evidence type="ECO:0000313" key="2">
    <source>
        <dbReference type="EMBL" id="OHE99260.1"/>
    </source>
</evidence>
<proteinExistence type="predicted"/>
<dbReference type="EMBL" id="MJBS01000038">
    <property type="protein sequence ID" value="OHE99260.1"/>
    <property type="molecule type" value="Genomic_DNA"/>
</dbReference>
<dbReference type="RefSeq" id="XP_022476409.1">
    <property type="nucleotide sequence ID" value="XM_022617184.1"/>
</dbReference>
<comment type="caution">
    <text evidence="2">The sequence shown here is derived from an EMBL/GenBank/DDBJ whole genome shotgun (WGS) entry which is preliminary data.</text>
</comment>
<protein>
    <submittedName>
        <fullName evidence="2">Uncharacterized protein</fullName>
    </submittedName>
</protein>
<dbReference type="GeneID" id="34558694"/>
<dbReference type="Proteomes" id="UP000176998">
    <property type="component" value="Unassembled WGS sequence"/>
</dbReference>
<name>A0A1G4BD11_9PEZI</name>
<organism evidence="2 3">
    <name type="scientific">Colletotrichum orchidophilum</name>
    <dbReference type="NCBI Taxonomy" id="1209926"/>
    <lineage>
        <taxon>Eukaryota</taxon>
        <taxon>Fungi</taxon>
        <taxon>Dikarya</taxon>
        <taxon>Ascomycota</taxon>
        <taxon>Pezizomycotina</taxon>
        <taxon>Sordariomycetes</taxon>
        <taxon>Hypocreomycetidae</taxon>
        <taxon>Glomerellales</taxon>
        <taxon>Glomerellaceae</taxon>
        <taxon>Colletotrichum</taxon>
    </lineage>
</organism>
<feature type="compositionally biased region" description="Polar residues" evidence="1">
    <location>
        <begin position="148"/>
        <end position="158"/>
    </location>
</feature>
<feature type="compositionally biased region" description="Basic residues" evidence="1">
    <location>
        <begin position="112"/>
        <end position="123"/>
    </location>
</feature>